<dbReference type="InterPro" id="IPR050811">
    <property type="entry name" value="Phosphate_ABC_transporter"/>
</dbReference>
<dbReference type="SUPFAM" id="SSF53850">
    <property type="entry name" value="Periplasmic binding protein-like II"/>
    <property type="match status" value="1"/>
</dbReference>
<dbReference type="PANTHER" id="PTHR30570">
    <property type="entry name" value="PERIPLASMIC PHOSPHATE BINDING COMPONENT OF PHOSPHATE ABC TRANSPORTER"/>
    <property type="match status" value="1"/>
</dbReference>
<dbReference type="EMBL" id="LLZJ01000155">
    <property type="protein sequence ID" value="KUL61881.1"/>
    <property type="molecule type" value="Genomic_DNA"/>
</dbReference>
<accession>A0A0X3WYJ6</accession>
<feature type="domain" description="PBP" evidence="3">
    <location>
        <begin position="230"/>
        <end position="487"/>
    </location>
</feature>
<dbReference type="CDD" id="cd13653">
    <property type="entry name" value="PBP2_phosphate_like_1"/>
    <property type="match status" value="1"/>
</dbReference>
<dbReference type="RefSeq" id="WP_059144079.1">
    <property type="nucleotide sequence ID" value="NZ_LLZJ01000155.1"/>
</dbReference>
<evidence type="ECO:0000256" key="2">
    <source>
        <dbReference type="SAM" id="Phobius"/>
    </source>
</evidence>
<dbReference type="Gene3D" id="3.40.190.10">
    <property type="entry name" value="Periplasmic binding protein-like II"/>
    <property type="match status" value="2"/>
</dbReference>
<dbReference type="AlphaFoldDB" id="A0A0X3WYJ6"/>
<keyword evidence="2" id="KW-0812">Transmembrane</keyword>
<sequence length="517" mass="56169">MKWLEQLTAPENLLALLGVVVTVGGLSYERLIPGRKRIGYRVQMDTLIDDSTQDGPIHQRLRMLENNPDLAGASLVLLRIENDGFRSLDADDYITAPATNHRGLTATFPNRIVRDVAVTEPSHPDLLRHLPQRGTPENPGLVCAGNEISLPRVPLNKGDHFKLLVLLTGAGTDKPPHVGGRIKEGRIRNNEKFRRPSNRMLGLIGSLLALLILQPFGTQLLRDDPLPRGCAEGKLTIVGSTAFKPVTQDVGAAYQSDCRGAQVTVEAQGSGRGTKTLIDAGEAAKGGFPAYLAFSDGPDGDGNPQLKEHLVALSVFSVVVNKDVRATDLSLEDLRGLYSGRITNWNQLRGGPDLPVRLVSRDAKSGTRGVFENRVLGGNEISRTSDNCRTPKFARDHVIRCELDSTGEVLKTVANTPGAIGYAELHSAEESAQKKALHLMALGNRKPSIDAVRERIYPFWEPEYAYTYTAPPPNSLTSKFLDYLAGDTGRNLVEKHGHLPCAAAENQRACQLATGGR</sequence>
<dbReference type="Pfam" id="PF12849">
    <property type="entry name" value="PBP_like_2"/>
    <property type="match status" value="1"/>
</dbReference>
<name>A0A0X3WYJ6_STRVO</name>
<proteinExistence type="predicted"/>
<dbReference type="InterPro" id="IPR024370">
    <property type="entry name" value="PBP_domain"/>
</dbReference>
<dbReference type="OrthoDB" id="9790048at2"/>
<evidence type="ECO:0000256" key="1">
    <source>
        <dbReference type="ARBA" id="ARBA00022729"/>
    </source>
</evidence>
<organism evidence="4 5">
    <name type="scientific">Streptomyces violaceusniger</name>
    <dbReference type="NCBI Taxonomy" id="68280"/>
    <lineage>
        <taxon>Bacteria</taxon>
        <taxon>Bacillati</taxon>
        <taxon>Actinomycetota</taxon>
        <taxon>Actinomycetes</taxon>
        <taxon>Kitasatosporales</taxon>
        <taxon>Streptomycetaceae</taxon>
        <taxon>Streptomyces</taxon>
        <taxon>Streptomyces violaceusniger group</taxon>
    </lineage>
</organism>
<protein>
    <submittedName>
        <fullName evidence="4">Phosphate ABC transporter substrate-binding protein</fullName>
    </submittedName>
</protein>
<dbReference type="Proteomes" id="UP000053413">
    <property type="component" value="Unassembled WGS sequence"/>
</dbReference>
<evidence type="ECO:0000313" key="5">
    <source>
        <dbReference type="Proteomes" id="UP000053413"/>
    </source>
</evidence>
<keyword evidence="2" id="KW-0472">Membrane</keyword>
<keyword evidence="1" id="KW-0732">Signal</keyword>
<keyword evidence="2" id="KW-1133">Transmembrane helix</keyword>
<evidence type="ECO:0000313" key="4">
    <source>
        <dbReference type="EMBL" id="KUL61881.1"/>
    </source>
</evidence>
<reference evidence="5" key="1">
    <citation type="submission" date="2015-10" db="EMBL/GenBank/DDBJ databases">
        <authorList>
            <person name="Ju K.-S."/>
            <person name="Doroghazi J.R."/>
            <person name="Metcalf W.W."/>
        </authorList>
    </citation>
    <scope>NUCLEOTIDE SEQUENCE [LARGE SCALE GENOMIC DNA]</scope>
    <source>
        <strain evidence="5">NRRL F-8817</strain>
    </source>
</reference>
<gene>
    <name evidence="4" type="ORF">ADL28_14005</name>
</gene>
<dbReference type="PANTHER" id="PTHR30570:SF1">
    <property type="entry name" value="PHOSPHATE-BINDING PROTEIN PSTS"/>
    <property type="match status" value="1"/>
</dbReference>
<feature type="transmembrane region" description="Helical" evidence="2">
    <location>
        <begin position="12"/>
        <end position="31"/>
    </location>
</feature>
<comment type="caution">
    <text evidence="4">The sequence shown here is derived from an EMBL/GenBank/DDBJ whole genome shotgun (WGS) entry which is preliminary data.</text>
</comment>
<evidence type="ECO:0000259" key="3">
    <source>
        <dbReference type="Pfam" id="PF12849"/>
    </source>
</evidence>